<protein>
    <submittedName>
        <fullName evidence="1">10079_t:CDS:1</fullName>
    </submittedName>
</protein>
<name>A0ACA9LD26_9GLOM</name>
<evidence type="ECO:0000313" key="2">
    <source>
        <dbReference type="Proteomes" id="UP000789525"/>
    </source>
</evidence>
<dbReference type="Proteomes" id="UP000789525">
    <property type="component" value="Unassembled WGS sequence"/>
</dbReference>
<dbReference type="EMBL" id="CAJVPT010005447">
    <property type="protein sequence ID" value="CAG8520210.1"/>
    <property type="molecule type" value="Genomic_DNA"/>
</dbReference>
<keyword evidence="2" id="KW-1185">Reference proteome</keyword>
<organism evidence="1 2">
    <name type="scientific">Acaulospora colombiana</name>
    <dbReference type="NCBI Taxonomy" id="27376"/>
    <lineage>
        <taxon>Eukaryota</taxon>
        <taxon>Fungi</taxon>
        <taxon>Fungi incertae sedis</taxon>
        <taxon>Mucoromycota</taxon>
        <taxon>Glomeromycotina</taxon>
        <taxon>Glomeromycetes</taxon>
        <taxon>Diversisporales</taxon>
        <taxon>Acaulosporaceae</taxon>
        <taxon>Acaulospora</taxon>
    </lineage>
</organism>
<sequence>MRIGRDGHLSAQTGNPEMERSQKSKSQGTRKDPYSQLESELQREKDHLMLILEHIDNQKLKLKTEETVLLAMLNIHDPTTTNGTTTPLSDNGLNVEEGNLVNKGTPVIENVDANFTSAFSTSPSISCLSPVLSQSPIELIEETSSIMPTTFRSSGIHDEGSVFNVNDESHTPAARSDDLPNVDSTDMEIANALSILENMSDCEDDDVDGMINVDGSPSVVNDNAYDTGKL</sequence>
<evidence type="ECO:0000313" key="1">
    <source>
        <dbReference type="EMBL" id="CAG8520210.1"/>
    </source>
</evidence>
<accession>A0ACA9LD26</accession>
<proteinExistence type="predicted"/>
<reference evidence="1" key="1">
    <citation type="submission" date="2021-06" db="EMBL/GenBank/DDBJ databases">
        <authorList>
            <person name="Kallberg Y."/>
            <person name="Tangrot J."/>
            <person name="Rosling A."/>
        </authorList>
    </citation>
    <scope>NUCLEOTIDE SEQUENCE</scope>
    <source>
        <strain evidence="1">CL356</strain>
    </source>
</reference>
<comment type="caution">
    <text evidence="1">The sequence shown here is derived from an EMBL/GenBank/DDBJ whole genome shotgun (WGS) entry which is preliminary data.</text>
</comment>
<gene>
    <name evidence="1" type="ORF">ACOLOM_LOCUS3618</name>
</gene>